<dbReference type="AlphaFoldDB" id="A0A422PPX5"/>
<evidence type="ECO:0000313" key="3">
    <source>
        <dbReference type="Proteomes" id="UP000284403"/>
    </source>
</evidence>
<keyword evidence="3" id="KW-1185">Reference proteome</keyword>
<reference evidence="2 3" key="1">
    <citation type="journal article" date="2018" name="BMC Genomics">
        <title>Genomic comparison of Trypanosoma conorhini and Trypanosoma rangeli to Trypanosoma cruzi strains of high and low virulence.</title>
        <authorList>
            <person name="Bradwell K.R."/>
            <person name="Koparde V.N."/>
            <person name="Matveyev A.V."/>
            <person name="Serrano M.G."/>
            <person name="Alves J.M."/>
            <person name="Parikh H."/>
            <person name="Huang B."/>
            <person name="Lee V."/>
            <person name="Espinosa-Alvarez O."/>
            <person name="Ortiz P.A."/>
            <person name="Costa-Martins A.G."/>
            <person name="Teixeira M.M."/>
            <person name="Buck G.A."/>
        </authorList>
    </citation>
    <scope>NUCLEOTIDE SEQUENCE [LARGE SCALE GENOMIC DNA]</scope>
    <source>
        <strain evidence="2 3">025E</strain>
    </source>
</reference>
<name>A0A422PPX5_9TRYP</name>
<dbReference type="GeneID" id="40317710"/>
<feature type="non-terminal residue" evidence="2">
    <location>
        <position position="249"/>
    </location>
</feature>
<keyword evidence="1" id="KW-0472">Membrane</keyword>
<dbReference type="Proteomes" id="UP000284403">
    <property type="component" value="Unassembled WGS sequence"/>
</dbReference>
<dbReference type="RefSeq" id="XP_029228954.1">
    <property type="nucleotide sequence ID" value="XM_029371011.1"/>
</dbReference>
<accession>A0A422PPX5</accession>
<keyword evidence="1" id="KW-1133">Transmembrane helix</keyword>
<evidence type="ECO:0000256" key="1">
    <source>
        <dbReference type="SAM" id="Phobius"/>
    </source>
</evidence>
<evidence type="ECO:0000313" key="2">
    <source>
        <dbReference type="EMBL" id="RNF19762.1"/>
    </source>
</evidence>
<sequence length="249" mass="27675">MLGKVSIQLHPQRRLLASVIAVGAAAYFGNSSRRQESIGVSVEMWQLHAKVTPYQLRCALVGDAALMTLTVLAAFGFYLDQRHDCGRFVCLFGRRFSINEFPTHGLHTHKVVYFAGVYVFAVPVFCFRRCTPLHHAAGHSCNARHSRKNLAWGSWGRLAALANSRSSIPAGRAPCGVRAAARRRCLGGDACWVLLLPLRQRHFSFLLGDDATTVWRRDTPLRKKRSVEGASCLRCARGTTQWEGAKKAR</sequence>
<feature type="transmembrane region" description="Helical" evidence="1">
    <location>
        <begin position="58"/>
        <end position="79"/>
    </location>
</feature>
<gene>
    <name evidence="2" type="ORF">Tco025E_04099</name>
</gene>
<dbReference type="EMBL" id="MKKU01000196">
    <property type="protein sequence ID" value="RNF19762.1"/>
    <property type="molecule type" value="Genomic_DNA"/>
</dbReference>
<keyword evidence="1" id="KW-0812">Transmembrane</keyword>
<comment type="caution">
    <text evidence="2">The sequence shown here is derived from an EMBL/GenBank/DDBJ whole genome shotgun (WGS) entry which is preliminary data.</text>
</comment>
<organism evidence="2 3">
    <name type="scientific">Trypanosoma conorhini</name>
    <dbReference type="NCBI Taxonomy" id="83891"/>
    <lineage>
        <taxon>Eukaryota</taxon>
        <taxon>Discoba</taxon>
        <taxon>Euglenozoa</taxon>
        <taxon>Kinetoplastea</taxon>
        <taxon>Metakinetoplastina</taxon>
        <taxon>Trypanosomatida</taxon>
        <taxon>Trypanosomatidae</taxon>
        <taxon>Trypanosoma</taxon>
    </lineage>
</organism>
<proteinExistence type="predicted"/>
<protein>
    <submittedName>
        <fullName evidence="2">Uncharacterized protein</fullName>
    </submittedName>
</protein>